<dbReference type="PANTHER" id="PTHR21666">
    <property type="entry name" value="PEPTIDASE-RELATED"/>
    <property type="match status" value="1"/>
</dbReference>
<evidence type="ECO:0000313" key="5">
    <source>
        <dbReference type="Proteomes" id="UP001198565"/>
    </source>
</evidence>
<dbReference type="InterPro" id="IPR050570">
    <property type="entry name" value="Cell_wall_metabolism_enzyme"/>
</dbReference>
<reference evidence="4 5" key="1">
    <citation type="submission" date="2021-08" db="EMBL/GenBank/DDBJ databases">
        <title>Streptomyces sp. PTM05 isolated from lichen.</title>
        <authorList>
            <person name="Somphong A."/>
            <person name="Phongsopitanun W."/>
            <person name="Tanasupawat S."/>
        </authorList>
    </citation>
    <scope>NUCLEOTIDE SEQUENCE [LARGE SCALE GENOMIC DNA]</scope>
    <source>
        <strain evidence="4 5">Ptm05</strain>
    </source>
</reference>
<dbReference type="PANTHER" id="PTHR21666:SF270">
    <property type="entry name" value="MUREIN HYDROLASE ACTIVATOR ENVC"/>
    <property type="match status" value="1"/>
</dbReference>
<feature type="region of interest" description="Disordered" evidence="1">
    <location>
        <begin position="24"/>
        <end position="70"/>
    </location>
</feature>
<feature type="signal peptide" evidence="2">
    <location>
        <begin position="1"/>
        <end position="23"/>
    </location>
</feature>
<dbReference type="CDD" id="cd12797">
    <property type="entry name" value="M23_peptidase"/>
    <property type="match status" value="1"/>
</dbReference>
<feature type="compositionally biased region" description="Low complexity" evidence="1">
    <location>
        <begin position="46"/>
        <end position="70"/>
    </location>
</feature>
<dbReference type="Pfam" id="PF01551">
    <property type="entry name" value="Peptidase_M23"/>
    <property type="match status" value="1"/>
</dbReference>
<evidence type="ECO:0000256" key="2">
    <source>
        <dbReference type="SAM" id="SignalP"/>
    </source>
</evidence>
<dbReference type="Gene3D" id="2.70.70.10">
    <property type="entry name" value="Glucose Permease (Domain IIA)"/>
    <property type="match status" value="1"/>
</dbReference>
<dbReference type="InterPro" id="IPR016047">
    <property type="entry name" value="M23ase_b-sheet_dom"/>
</dbReference>
<comment type="caution">
    <text evidence="4">The sequence shown here is derived from an EMBL/GenBank/DDBJ whole genome shotgun (WGS) entry which is preliminary data.</text>
</comment>
<dbReference type="Proteomes" id="UP001198565">
    <property type="component" value="Unassembled WGS sequence"/>
</dbReference>
<protein>
    <submittedName>
        <fullName evidence="4">M23 family metallopeptidase</fullName>
    </submittedName>
</protein>
<evidence type="ECO:0000256" key="1">
    <source>
        <dbReference type="SAM" id="MobiDB-lite"/>
    </source>
</evidence>
<keyword evidence="2" id="KW-0732">Signal</keyword>
<feature type="chain" id="PRO_5047449050" evidence="2">
    <location>
        <begin position="24"/>
        <end position="222"/>
    </location>
</feature>
<dbReference type="EMBL" id="JAINVZ010000002">
    <property type="protein sequence ID" value="MBY8883891.1"/>
    <property type="molecule type" value="Genomic_DNA"/>
</dbReference>
<accession>A0ABS7QM99</accession>
<proteinExistence type="predicted"/>
<keyword evidence="5" id="KW-1185">Reference proteome</keyword>
<evidence type="ECO:0000259" key="3">
    <source>
        <dbReference type="Pfam" id="PF01551"/>
    </source>
</evidence>
<name>A0ABS7QM99_9ACTN</name>
<evidence type="ECO:0000313" key="4">
    <source>
        <dbReference type="EMBL" id="MBY8883891.1"/>
    </source>
</evidence>
<gene>
    <name evidence="4" type="ORF">K7472_03420</name>
</gene>
<sequence length="222" mass="22773">MLTVAVPSVALLGVAAAAVSSFAAGQHGGGHSRTDAASTAAHQRAVDGADATTPATASATTASGAAARTAVPAADRARQRAALKQRQTQDAPHDVLPVVQRGLSAYFGETGAHWLSMHTGIDFPVEPGTPVRAVTDGTVRVKWNPSYGNMVELTAPDGTQTWYCHLSAARVASGAVRAGEVIAYSGNTGNTTGPHLHFEVRPHGGAPVDPLPWLLAHGLDPR</sequence>
<dbReference type="InterPro" id="IPR011055">
    <property type="entry name" value="Dup_hybrid_motif"/>
</dbReference>
<feature type="domain" description="M23ase beta-sheet core" evidence="3">
    <location>
        <begin position="117"/>
        <end position="210"/>
    </location>
</feature>
<organism evidence="4 5">
    <name type="scientific">Streptantibioticus parmotrematis</name>
    <dbReference type="NCBI Taxonomy" id="2873249"/>
    <lineage>
        <taxon>Bacteria</taxon>
        <taxon>Bacillati</taxon>
        <taxon>Actinomycetota</taxon>
        <taxon>Actinomycetes</taxon>
        <taxon>Kitasatosporales</taxon>
        <taxon>Streptomycetaceae</taxon>
        <taxon>Streptantibioticus</taxon>
    </lineage>
</organism>
<dbReference type="SUPFAM" id="SSF51261">
    <property type="entry name" value="Duplicated hybrid motif"/>
    <property type="match status" value="1"/>
</dbReference>